<comment type="caution">
    <text evidence="4">The sequence shown here is derived from an EMBL/GenBank/DDBJ whole genome shotgun (WGS) entry which is preliminary data.</text>
</comment>
<keyword evidence="2 4" id="KW-0418">Kinase</keyword>
<dbReference type="GO" id="GO:0019563">
    <property type="term" value="P:glycerol catabolic process"/>
    <property type="evidence" value="ECO:0007669"/>
    <property type="project" value="TreeGrafter"/>
</dbReference>
<dbReference type="InterPro" id="IPR012737">
    <property type="entry name" value="DhaK_L_YcgS"/>
</dbReference>
<dbReference type="FunFam" id="1.25.40.340:FF:000002">
    <property type="entry name" value="Dihydroxyacetone kinase, L subunit"/>
    <property type="match status" value="1"/>
</dbReference>
<dbReference type="EMBL" id="BANC01000088">
    <property type="protein sequence ID" value="GAN81324.1"/>
    <property type="molecule type" value="Genomic_DNA"/>
</dbReference>
<feature type="domain" description="DhaL" evidence="3">
    <location>
        <begin position="8"/>
        <end position="202"/>
    </location>
</feature>
<dbReference type="SMART" id="SM01120">
    <property type="entry name" value="Dak2"/>
    <property type="match status" value="1"/>
</dbReference>
<evidence type="ECO:0000256" key="2">
    <source>
        <dbReference type="ARBA" id="ARBA00022777"/>
    </source>
</evidence>
<dbReference type="Pfam" id="PF02734">
    <property type="entry name" value="Dak2"/>
    <property type="match status" value="1"/>
</dbReference>
<dbReference type="AlphaFoldDB" id="A0A0D6PKQ2"/>
<dbReference type="Gene3D" id="1.25.40.340">
    <property type="match status" value="1"/>
</dbReference>
<proteinExistence type="predicted"/>
<evidence type="ECO:0000313" key="5">
    <source>
        <dbReference type="Proteomes" id="UP000032668"/>
    </source>
</evidence>
<keyword evidence="1" id="KW-0808">Transferase</keyword>
<accession>A0A0D6PKQ2</accession>
<dbReference type="STRING" id="1120923.SAMN02746095_03471"/>
<protein>
    <submittedName>
        <fullName evidence="4">Dihydroxyacetone kinase subunit DhaL</fullName>
    </submittedName>
</protein>
<dbReference type="RefSeq" id="WP_048879717.1">
    <property type="nucleotide sequence ID" value="NZ_BANC01000088.1"/>
</dbReference>
<dbReference type="InterPro" id="IPR050861">
    <property type="entry name" value="Dihydroxyacetone_Kinase"/>
</dbReference>
<dbReference type="NCBIfam" id="TIGR02365">
    <property type="entry name" value="dha_L_ycgS"/>
    <property type="match status" value="1"/>
</dbReference>
<dbReference type="SUPFAM" id="SSF101473">
    <property type="entry name" value="DhaL-like"/>
    <property type="match status" value="1"/>
</dbReference>
<name>A0A0D6PKQ2_9PROT</name>
<evidence type="ECO:0000313" key="4">
    <source>
        <dbReference type="EMBL" id="GAN81324.1"/>
    </source>
</evidence>
<reference evidence="4 5" key="1">
    <citation type="submission" date="2012-11" db="EMBL/GenBank/DDBJ databases">
        <title>Whole genome sequence of Acidocella aminolytica 101 = DSM 11237.</title>
        <authorList>
            <person name="Azuma Y."/>
            <person name="Higashiura N."/>
            <person name="Hirakawa H."/>
            <person name="Matsushita K."/>
        </authorList>
    </citation>
    <scope>NUCLEOTIDE SEQUENCE [LARGE SCALE GENOMIC DNA]</scope>
    <source>
        <strain evidence="5">101 / DSM 11237</strain>
    </source>
</reference>
<dbReference type="InterPro" id="IPR004007">
    <property type="entry name" value="DhaL_dom"/>
</dbReference>
<dbReference type="OrthoDB" id="9800291at2"/>
<sequence length="205" mass="20185">MSELLDVPVLTAWLKRADEMVAARQTYLSDLDAAIGDGDHGANLARGFHAVTAKLGTPADPAALFKTVGMTLIGTVGGASGPLYGSMFVEMGKAAAGKSALDAAAWADVLEAGVKGVAARGKAVPGEKTMLDALTPAVAAAKGAAGLSAALSAAAEAALQGAEATVSMIARKGRASYLGERSAGHADPGATSAALLLSALAEAAR</sequence>
<dbReference type="GO" id="GO:0004371">
    <property type="term" value="F:glycerone kinase activity"/>
    <property type="evidence" value="ECO:0007669"/>
    <property type="project" value="InterPro"/>
</dbReference>
<dbReference type="Proteomes" id="UP000032668">
    <property type="component" value="Unassembled WGS sequence"/>
</dbReference>
<organism evidence="4 5">
    <name type="scientific">Acidocella aminolytica 101 = DSM 11237</name>
    <dbReference type="NCBI Taxonomy" id="1120923"/>
    <lineage>
        <taxon>Bacteria</taxon>
        <taxon>Pseudomonadati</taxon>
        <taxon>Pseudomonadota</taxon>
        <taxon>Alphaproteobacteria</taxon>
        <taxon>Acetobacterales</taxon>
        <taxon>Acidocellaceae</taxon>
        <taxon>Acidocella</taxon>
    </lineage>
</organism>
<gene>
    <name evidence="4" type="ORF">Aam_090_002</name>
</gene>
<evidence type="ECO:0000256" key="1">
    <source>
        <dbReference type="ARBA" id="ARBA00022679"/>
    </source>
</evidence>
<dbReference type="PANTHER" id="PTHR28629:SF4">
    <property type="entry name" value="TRIOKINASE_FMN CYCLASE"/>
    <property type="match status" value="1"/>
</dbReference>
<dbReference type="GO" id="GO:0005829">
    <property type="term" value="C:cytosol"/>
    <property type="evidence" value="ECO:0007669"/>
    <property type="project" value="TreeGrafter"/>
</dbReference>
<keyword evidence="5" id="KW-1185">Reference proteome</keyword>
<dbReference type="PANTHER" id="PTHR28629">
    <property type="entry name" value="TRIOKINASE/FMN CYCLASE"/>
    <property type="match status" value="1"/>
</dbReference>
<dbReference type="InterPro" id="IPR036117">
    <property type="entry name" value="DhaL_dom_sf"/>
</dbReference>
<dbReference type="PROSITE" id="PS51480">
    <property type="entry name" value="DHAL"/>
    <property type="match status" value="1"/>
</dbReference>
<evidence type="ECO:0000259" key="3">
    <source>
        <dbReference type="PROSITE" id="PS51480"/>
    </source>
</evidence>